<dbReference type="InterPro" id="IPR021146">
    <property type="entry name" value="Phage_gp6-like_head-tail"/>
</dbReference>
<name>A0A8S5PV76_9CAUD</name>
<reference evidence="1" key="1">
    <citation type="journal article" date="2021" name="Proc. Natl. Acad. Sci. U.S.A.">
        <title>A Catalog of Tens of Thousands of Viruses from Human Metagenomes Reveals Hidden Associations with Chronic Diseases.</title>
        <authorList>
            <person name="Tisza M.J."/>
            <person name="Buck C.B."/>
        </authorList>
    </citation>
    <scope>NUCLEOTIDE SEQUENCE</scope>
    <source>
        <strain evidence="1">CtlgF9</strain>
    </source>
</reference>
<dbReference type="EMBL" id="BK015517">
    <property type="protein sequence ID" value="DAE10672.1"/>
    <property type="molecule type" value="Genomic_DNA"/>
</dbReference>
<dbReference type="Gene3D" id="1.10.3230.30">
    <property type="entry name" value="Phage gp6-like head-tail connector protein"/>
    <property type="match status" value="1"/>
</dbReference>
<accession>A0A8S5PV76</accession>
<dbReference type="Pfam" id="PF05135">
    <property type="entry name" value="Phage_connect_1"/>
    <property type="match status" value="1"/>
</dbReference>
<organism evidence="1">
    <name type="scientific">Siphoviridae sp. ctlgF9</name>
    <dbReference type="NCBI Taxonomy" id="2825649"/>
    <lineage>
        <taxon>Viruses</taxon>
        <taxon>Duplodnaviria</taxon>
        <taxon>Heunggongvirae</taxon>
        <taxon>Uroviricota</taxon>
        <taxon>Caudoviricetes</taxon>
    </lineage>
</organism>
<protein>
    <submittedName>
        <fullName evidence="1">PORTAL PROTEIN, 15 PROTEIN, HEAD PROTEIN, VIRAL INFECTION, TAILED.2A</fullName>
    </submittedName>
</protein>
<dbReference type="CDD" id="cd08054">
    <property type="entry name" value="gp6"/>
    <property type="match status" value="1"/>
</dbReference>
<evidence type="ECO:0000313" key="1">
    <source>
        <dbReference type="EMBL" id="DAE10672.1"/>
    </source>
</evidence>
<proteinExistence type="predicted"/>
<sequence length="203" mass="23022">MAWRLSPFLFIGDNKAMAIVTLDEIKKQLGITGNDKDAELQLYIDMLPQWLYDITGVWFGSLKTETEIQDYRPVVFLDNVYIKEVSKIKQGRITDETTDADLTDVHGYSIDSKTGRVTLSTTGYKDQYERTDYDQLHITYTYGLVDVPAAVKMAAILMVRGMMQEISSGGTTVTSERVGNYQKTYSVSKKEQTLLAPFVRFLV</sequence>